<dbReference type="InterPro" id="IPR000924">
    <property type="entry name" value="Glu/Gln-tRNA-synth"/>
</dbReference>
<keyword evidence="5 7" id="KW-0067">ATP-binding</keyword>
<keyword evidence="7" id="KW-0648">Protein biosynthesis</keyword>
<evidence type="ECO:0000259" key="8">
    <source>
        <dbReference type="Pfam" id="PF00749"/>
    </source>
</evidence>
<dbReference type="Proteomes" id="UP000831019">
    <property type="component" value="Chromosome"/>
</dbReference>
<proteinExistence type="inferred from homology"/>
<evidence type="ECO:0000256" key="3">
    <source>
        <dbReference type="ARBA" id="ARBA00022741"/>
    </source>
</evidence>
<gene>
    <name evidence="9" type="primary">gltX_1</name>
    <name evidence="9" type="ORF">DSM109990_01458</name>
</gene>
<dbReference type="SUPFAM" id="SSF52374">
    <property type="entry name" value="Nucleotidylyl transferase"/>
    <property type="match status" value="1"/>
</dbReference>
<reference evidence="10" key="1">
    <citation type="journal article" date="2022" name="Microorganisms">
        <title>Beyond the ABCs#Discovery of Three New Plasmid Types in Rhodobacterales (RepQ, RepY, RepW).</title>
        <authorList>
            <person name="Freese H.M."/>
            <person name="Ringel V."/>
            <person name="Overmann J."/>
            <person name="Petersen J."/>
        </authorList>
    </citation>
    <scope>NUCLEOTIDE SEQUENCE [LARGE SCALE GENOMIC DNA]</scope>
    <source>
        <strain evidence="10">DSM 109990</strain>
    </source>
</reference>
<evidence type="ECO:0000313" key="10">
    <source>
        <dbReference type="Proteomes" id="UP000831019"/>
    </source>
</evidence>
<evidence type="ECO:0000256" key="4">
    <source>
        <dbReference type="ARBA" id="ARBA00022833"/>
    </source>
</evidence>
<dbReference type="Pfam" id="PF00749">
    <property type="entry name" value="tRNA-synt_1c"/>
    <property type="match status" value="2"/>
</dbReference>
<dbReference type="RefSeq" id="WP_243262970.1">
    <property type="nucleotide sequence ID" value="NZ_CP085144.1"/>
</dbReference>
<sequence>MKFTNRFAPSPTGPLHLGHAYSALLAHDLAQAAGGSFLLRIEDIDQSRARPEWEAQIYQDLDWLGIGWARPVMRQSDRMESYRAALDDLWARGLLYACTCNRRDIAAATSAPQEGAAPIIGPDGIIYPGTCRAAGHPRETGALRLDMAKALETLSSTPLTFLENGQGPNGETGQQTISPDQLITTVGDVVLARRDMGTSYHLSVVLDDAAQKVTLVPRGADLFEATQIHVVLQALLGLPKPCYHHHRLIRDEAGKRLAKRDDARAIALYRESGTTPQEIRDMVGL</sequence>
<protein>
    <submittedName>
        <fullName evidence="9">Glutamate--tRNA ligase</fullName>
        <ecNumber evidence="9">6.1.1.17</ecNumber>
    </submittedName>
</protein>
<dbReference type="PROSITE" id="PS00178">
    <property type="entry name" value="AA_TRNA_LIGASE_I"/>
    <property type="match status" value="1"/>
</dbReference>
<dbReference type="NCBIfam" id="NF004315">
    <property type="entry name" value="PRK05710.1-4"/>
    <property type="match status" value="1"/>
</dbReference>
<dbReference type="InterPro" id="IPR001412">
    <property type="entry name" value="aa-tRNA-synth_I_CS"/>
</dbReference>
<keyword evidence="6 7" id="KW-0030">Aminoacyl-tRNA synthetase</keyword>
<feature type="domain" description="Glutamyl/glutaminyl-tRNA synthetase class Ib catalytic" evidence="8">
    <location>
        <begin position="5"/>
        <end position="106"/>
    </location>
</feature>
<evidence type="ECO:0000256" key="5">
    <source>
        <dbReference type="ARBA" id="ARBA00022840"/>
    </source>
</evidence>
<dbReference type="PRINTS" id="PR00987">
    <property type="entry name" value="TRNASYNTHGLU"/>
</dbReference>
<accession>A0ABY3ZLX0</accession>
<evidence type="ECO:0000256" key="6">
    <source>
        <dbReference type="ARBA" id="ARBA00023146"/>
    </source>
</evidence>
<keyword evidence="3 7" id="KW-0547">Nucleotide-binding</keyword>
<keyword evidence="1 7" id="KW-0436">Ligase</keyword>
<dbReference type="InterPro" id="IPR020058">
    <property type="entry name" value="Glu/Gln-tRNA-synth_Ib_cat-dom"/>
</dbReference>
<keyword evidence="10" id="KW-1185">Reference proteome</keyword>
<name>A0ABY3ZLX0_9RHOB</name>
<dbReference type="InterPro" id="IPR014729">
    <property type="entry name" value="Rossmann-like_a/b/a_fold"/>
</dbReference>
<dbReference type="PANTHER" id="PTHR43311">
    <property type="entry name" value="GLUTAMATE--TRNA LIGASE"/>
    <property type="match status" value="1"/>
</dbReference>
<dbReference type="GO" id="GO:0004818">
    <property type="term" value="F:glutamate-tRNA ligase activity"/>
    <property type="evidence" value="ECO:0007669"/>
    <property type="project" value="UniProtKB-EC"/>
</dbReference>
<evidence type="ECO:0000256" key="7">
    <source>
        <dbReference type="RuleBase" id="RU363037"/>
    </source>
</evidence>
<dbReference type="EC" id="6.1.1.17" evidence="9"/>
<keyword evidence="2" id="KW-0479">Metal-binding</keyword>
<evidence type="ECO:0000256" key="1">
    <source>
        <dbReference type="ARBA" id="ARBA00022598"/>
    </source>
</evidence>
<evidence type="ECO:0000313" key="9">
    <source>
        <dbReference type="EMBL" id="UOA14651.1"/>
    </source>
</evidence>
<evidence type="ECO:0000256" key="2">
    <source>
        <dbReference type="ARBA" id="ARBA00022723"/>
    </source>
</evidence>
<dbReference type="InterPro" id="IPR049940">
    <property type="entry name" value="GluQ/Sye"/>
</dbReference>
<feature type="domain" description="Glutamyl/glutaminyl-tRNA synthetase class Ib catalytic" evidence="8">
    <location>
        <begin position="185"/>
        <end position="283"/>
    </location>
</feature>
<organism evidence="9 10">
    <name type="scientific">Sulfitobacter dubius</name>
    <dbReference type="NCBI Taxonomy" id="218673"/>
    <lineage>
        <taxon>Bacteria</taxon>
        <taxon>Pseudomonadati</taxon>
        <taxon>Pseudomonadota</taxon>
        <taxon>Alphaproteobacteria</taxon>
        <taxon>Rhodobacterales</taxon>
        <taxon>Roseobacteraceae</taxon>
        <taxon>Sulfitobacter</taxon>
    </lineage>
</organism>
<keyword evidence="4" id="KW-0862">Zinc</keyword>
<dbReference type="Gene3D" id="3.40.50.620">
    <property type="entry name" value="HUPs"/>
    <property type="match status" value="1"/>
</dbReference>
<comment type="similarity">
    <text evidence="7">Belongs to the class-I aminoacyl-tRNA synthetase family.</text>
</comment>
<dbReference type="PANTHER" id="PTHR43311:SF1">
    <property type="entry name" value="GLUTAMYL-Q TRNA(ASP) SYNTHETASE"/>
    <property type="match status" value="1"/>
</dbReference>
<dbReference type="EMBL" id="CP085144">
    <property type="protein sequence ID" value="UOA14651.1"/>
    <property type="molecule type" value="Genomic_DNA"/>
</dbReference>